<reference evidence="1 2" key="1">
    <citation type="journal article" date="2017" name="Int. J. Syst. Evol. Microbiol.">
        <title>Solibacillus kalamii sp. nov., isolated from a high-efficiency particulate arrestance filter system used in the International Space Station.</title>
        <authorList>
            <person name="Checinska Sielaff A."/>
            <person name="Kumar R.M."/>
            <person name="Pal D."/>
            <person name="Mayilraj S."/>
            <person name="Venkateswaran K."/>
        </authorList>
    </citation>
    <scope>NUCLEOTIDE SEQUENCE [LARGE SCALE GENOMIC DNA]</scope>
    <source>
        <strain evidence="1 2">ISSFR-015</strain>
    </source>
</reference>
<proteinExistence type="predicted"/>
<sequence>MYMFAVQQFSSDHNEDSIQKLQQMLLEQRENLTTLCTIVEYLKSYIQTGLDHKDVIKYKQKIQMMTDKQNKRYDQIDELINTNILELKKGKTTDNTALVYGKEVRKIESGVRTLKLFASDAVNMLDLNKHLENRSSERIRYFDKRSTSLEAEIISLTKQLSYK</sequence>
<gene>
    <name evidence="1" type="ORF">CBM15_18360</name>
</gene>
<protein>
    <submittedName>
        <fullName evidence="1">Chemotaxis protein</fullName>
    </submittedName>
</protein>
<dbReference type="EMBL" id="NHNT01000018">
    <property type="protein sequence ID" value="OUZ37362.1"/>
    <property type="molecule type" value="Genomic_DNA"/>
</dbReference>
<accession>A0ABX3ZCK6</accession>
<evidence type="ECO:0000313" key="2">
    <source>
        <dbReference type="Proteomes" id="UP000196594"/>
    </source>
</evidence>
<comment type="caution">
    <text evidence="1">The sequence shown here is derived from an EMBL/GenBank/DDBJ whole genome shotgun (WGS) entry which is preliminary data.</text>
</comment>
<keyword evidence="2" id="KW-1185">Reference proteome</keyword>
<evidence type="ECO:0000313" key="1">
    <source>
        <dbReference type="EMBL" id="OUZ37362.1"/>
    </source>
</evidence>
<organism evidence="1 2">
    <name type="scientific">Solibacillus kalamii</name>
    <dbReference type="NCBI Taxonomy" id="1748298"/>
    <lineage>
        <taxon>Bacteria</taxon>
        <taxon>Bacillati</taxon>
        <taxon>Bacillota</taxon>
        <taxon>Bacilli</taxon>
        <taxon>Bacillales</taxon>
        <taxon>Caryophanaceae</taxon>
        <taxon>Solibacillus</taxon>
    </lineage>
</organism>
<dbReference type="Proteomes" id="UP000196594">
    <property type="component" value="Unassembled WGS sequence"/>
</dbReference>
<name>A0ABX3ZCK6_9BACL</name>
<dbReference type="RefSeq" id="WP_087618586.1">
    <property type="nucleotide sequence ID" value="NZ_JAFBEY010000017.1"/>
</dbReference>